<organism evidence="1 2">
    <name type="scientific">Streptococcus suis</name>
    <dbReference type="NCBI Taxonomy" id="1307"/>
    <lineage>
        <taxon>Bacteria</taxon>
        <taxon>Bacillati</taxon>
        <taxon>Bacillota</taxon>
        <taxon>Bacilli</taxon>
        <taxon>Lactobacillales</taxon>
        <taxon>Streptococcaceae</taxon>
        <taxon>Streptococcus</taxon>
    </lineage>
</organism>
<evidence type="ECO:0000313" key="1">
    <source>
        <dbReference type="EMBL" id="CYW13527.1"/>
    </source>
</evidence>
<reference evidence="1 2" key="1">
    <citation type="submission" date="2016-02" db="EMBL/GenBank/DDBJ databases">
        <authorList>
            <consortium name="Pathogen Informatics"/>
        </authorList>
    </citation>
    <scope>NUCLEOTIDE SEQUENCE [LARGE SCALE GENOMIC DNA]</scope>
    <source>
        <strain evidence="1 2">SS1013</strain>
    </source>
</reference>
<dbReference type="EMBL" id="FIJK01000008">
    <property type="protein sequence ID" value="CYW13527.1"/>
    <property type="molecule type" value="Genomic_DNA"/>
</dbReference>
<name>A0A116NP29_STRSU</name>
<dbReference type="AlphaFoldDB" id="A0A116NP29"/>
<sequence>MKHLLQIFRKVGKPMQNHPNYHYFLTKNWNQLSIEQRKQLLVFVEKEQAIRQNRQPIPLHFQNISGFGSYSRKHQCYIISTELLHNNSQRLHPRTGQIEQIFNSFEALDTIIHEGYHREQHLLTMGNQQVMPYLQGSKREEYKRKICENFSNYSTPNHNTKGRGQTSFPEYYLQPLEISVVMQTNSDLVFNNTLYQDVDYQRFLRQKIEEEKLVRLEALKVYGPDYEKTLSELREIRAIDPRLANQREQGYRIEQERFEKENQRLSRER</sequence>
<dbReference type="Proteomes" id="UP000069526">
    <property type="component" value="Unassembled WGS sequence"/>
</dbReference>
<protein>
    <submittedName>
        <fullName evidence="1">Uncharacterized protein</fullName>
    </submittedName>
</protein>
<gene>
    <name evidence="1" type="ORF">ERS132539_00550</name>
</gene>
<evidence type="ECO:0000313" key="2">
    <source>
        <dbReference type="Proteomes" id="UP000069526"/>
    </source>
</evidence>
<proteinExistence type="predicted"/>
<accession>A0A116NP29</accession>